<keyword evidence="1" id="KW-0472">Membrane</keyword>
<dbReference type="Pfam" id="PF13129">
    <property type="entry name" value="DUF3953"/>
    <property type="match status" value="1"/>
</dbReference>
<feature type="transmembrane region" description="Helical" evidence="1">
    <location>
        <begin position="102"/>
        <end position="123"/>
    </location>
</feature>
<dbReference type="EMBL" id="NFEH01000116">
    <property type="protein sequence ID" value="OTZ68679.1"/>
    <property type="molecule type" value="Genomic_DNA"/>
</dbReference>
<evidence type="ECO:0008006" key="4">
    <source>
        <dbReference type="Google" id="ProtNLM"/>
    </source>
</evidence>
<evidence type="ECO:0000313" key="2">
    <source>
        <dbReference type="EMBL" id="OTZ68679.1"/>
    </source>
</evidence>
<dbReference type="AlphaFoldDB" id="A0A9X6JKE2"/>
<gene>
    <name evidence="2" type="ORF">BK769_27450</name>
</gene>
<sequence>MRSYIGQEILLTYIKFMKSTFTKYKLLIKSLRKLSGFFLKREGLRMNRIVTVLLAIIIMGYSIYSWNDTSELSMLILQTLLGFMLVSLGVQNLKNNRKENRSIGIALLLVALFLIVVSLIKYFI</sequence>
<keyword evidence="1" id="KW-0812">Transmembrane</keyword>
<dbReference type="InterPro" id="IPR025018">
    <property type="entry name" value="DUF3953"/>
</dbReference>
<accession>A0A9X6JKE2</accession>
<evidence type="ECO:0000256" key="1">
    <source>
        <dbReference type="SAM" id="Phobius"/>
    </source>
</evidence>
<dbReference type="Proteomes" id="UP000195087">
    <property type="component" value="Unassembled WGS sequence"/>
</dbReference>
<feature type="transmembrane region" description="Helical" evidence="1">
    <location>
        <begin position="49"/>
        <end position="66"/>
    </location>
</feature>
<name>A0A9X6JKE2_BACUK</name>
<evidence type="ECO:0000313" key="3">
    <source>
        <dbReference type="Proteomes" id="UP000195087"/>
    </source>
</evidence>
<organism evidence="2 3">
    <name type="scientific">Bacillus thuringiensis serovar kumamotoensis</name>
    <dbReference type="NCBI Taxonomy" id="132267"/>
    <lineage>
        <taxon>Bacteria</taxon>
        <taxon>Bacillati</taxon>
        <taxon>Bacillota</taxon>
        <taxon>Bacilli</taxon>
        <taxon>Bacillales</taxon>
        <taxon>Bacillaceae</taxon>
        <taxon>Bacillus</taxon>
        <taxon>Bacillus cereus group</taxon>
    </lineage>
</organism>
<feature type="transmembrane region" description="Helical" evidence="1">
    <location>
        <begin position="72"/>
        <end position="90"/>
    </location>
</feature>
<keyword evidence="1" id="KW-1133">Transmembrane helix</keyword>
<comment type="caution">
    <text evidence="2">The sequence shown here is derived from an EMBL/GenBank/DDBJ whole genome shotgun (WGS) entry which is preliminary data.</text>
</comment>
<protein>
    <recommendedName>
        <fullName evidence="4">DUF3953 domain-containing protein</fullName>
    </recommendedName>
</protein>
<proteinExistence type="predicted"/>
<reference evidence="2 3" key="1">
    <citation type="submission" date="2016-10" db="EMBL/GenBank/DDBJ databases">
        <title>Comparative genomics of Bacillus thuringiensis reveals a path to pathogens against multiple invertebrate hosts.</title>
        <authorList>
            <person name="Zheng J."/>
            <person name="Gao Q."/>
            <person name="Liu H."/>
            <person name="Peng D."/>
            <person name="Ruan L."/>
            <person name="Sun M."/>
        </authorList>
    </citation>
    <scope>NUCLEOTIDE SEQUENCE [LARGE SCALE GENOMIC DNA]</scope>
    <source>
        <strain evidence="2">BGSC 4W1</strain>
    </source>
</reference>